<dbReference type="AlphaFoldDB" id="A0A1B0CHG9"/>
<evidence type="ECO:0000313" key="2">
    <source>
        <dbReference type="Proteomes" id="UP000092461"/>
    </source>
</evidence>
<dbReference type="VEuPathDB" id="VectorBase:LLOJ003881"/>
<sequence>MEGCRKEKTGQGGLPAKSHFRQRKKLLAGIIPKDLHVEDTCSPCTDEDGWNSRVRKLLAGIIPKDLHVEDTCSPCTDEDGWNSRVRKLLAGIIPKDLHVEDTCSTFRAKMVVVVPGF</sequence>
<dbReference type="Proteomes" id="UP000092461">
    <property type="component" value="Unassembled WGS sequence"/>
</dbReference>
<dbReference type="EMBL" id="AJWK01012370">
    <property type="status" value="NOT_ANNOTATED_CDS"/>
    <property type="molecule type" value="Genomic_DNA"/>
</dbReference>
<reference evidence="1" key="1">
    <citation type="submission" date="2020-05" db="UniProtKB">
        <authorList>
            <consortium name="EnsemblMetazoa"/>
        </authorList>
    </citation>
    <scope>IDENTIFICATION</scope>
    <source>
        <strain evidence="1">Jacobina</strain>
    </source>
</reference>
<dbReference type="EnsemblMetazoa" id="LLOJ003881-RA">
    <property type="protein sequence ID" value="LLOJ003881-PA"/>
    <property type="gene ID" value="LLOJ003881"/>
</dbReference>
<evidence type="ECO:0000313" key="1">
    <source>
        <dbReference type="EnsemblMetazoa" id="LLOJ003881-PA"/>
    </source>
</evidence>
<dbReference type="EMBL" id="AJWK01012369">
    <property type="status" value="NOT_ANNOTATED_CDS"/>
    <property type="molecule type" value="Genomic_DNA"/>
</dbReference>
<dbReference type="EMBL" id="AJWK01012368">
    <property type="status" value="NOT_ANNOTATED_CDS"/>
    <property type="molecule type" value="Genomic_DNA"/>
</dbReference>
<organism evidence="1 2">
    <name type="scientific">Lutzomyia longipalpis</name>
    <name type="common">Sand fly</name>
    <dbReference type="NCBI Taxonomy" id="7200"/>
    <lineage>
        <taxon>Eukaryota</taxon>
        <taxon>Metazoa</taxon>
        <taxon>Ecdysozoa</taxon>
        <taxon>Arthropoda</taxon>
        <taxon>Hexapoda</taxon>
        <taxon>Insecta</taxon>
        <taxon>Pterygota</taxon>
        <taxon>Neoptera</taxon>
        <taxon>Endopterygota</taxon>
        <taxon>Diptera</taxon>
        <taxon>Nematocera</taxon>
        <taxon>Psychodoidea</taxon>
        <taxon>Psychodidae</taxon>
        <taxon>Lutzomyia</taxon>
        <taxon>Lutzomyia</taxon>
    </lineage>
</organism>
<protein>
    <submittedName>
        <fullName evidence="1">Uncharacterized protein</fullName>
    </submittedName>
</protein>
<name>A0A1B0CHG9_LUTLO</name>
<proteinExistence type="predicted"/>
<keyword evidence="2" id="KW-1185">Reference proteome</keyword>
<accession>A0A1B0CHG9</accession>